<dbReference type="Proteomes" id="UP001174909">
    <property type="component" value="Unassembled WGS sequence"/>
</dbReference>
<sequence>GTLGNCCQKTISGYQKVPTDCSEHSISPGSLHSILTTLTMYCSGINCCLLNDSGS</sequence>
<accession>A0AA35R485</accession>
<keyword evidence="2" id="KW-1185">Reference proteome</keyword>
<evidence type="ECO:0000313" key="2">
    <source>
        <dbReference type="Proteomes" id="UP001174909"/>
    </source>
</evidence>
<dbReference type="EMBL" id="CASHTH010000529">
    <property type="protein sequence ID" value="CAI8003656.1"/>
    <property type="molecule type" value="Genomic_DNA"/>
</dbReference>
<dbReference type="AlphaFoldDB" id="A0AA35R485"/>
<proteinExistence type="predicted"/>
<feature type="non-terminal residue" evidence="1">
    <location>
        <position position="55"/>
    </location>
</feature>
<evidence type="ECO:0000313" key="1">
    <source>
        <dbReference type="EMBL" id="CAI8003656.1"/>
    </source>
</evidence>
<gene>
    <name evidence="1" type="ORF">GBAR_LOCUS3719</name>
</gene>
<protein>
    <submittedName>
        <fullName evidence="1">Uncharacterized protein</fullName>
    </submittedName>
</protein>
<comment type="caution">
    <text evidence="1">The sequence shown here is derived from an EMBL/GenBank/DDBJ whole genome shotgun (WGS) entry which is preliminary data.</text>
</comment>
<reference evidence="1" key="1">
    <citation type="submission" date="2023-03" db="EMBL/GenBank/DDBJ databases">
        <authorList>
            <person name="Steffen K."/>
            <person name="Cardenas P."/>
        </authorList>
    </citation>
    <scope>NUCLEOTIDE SEQUENCE</scope>
</reference>
<organism evidence="1 2">
    <name type="scientific">Geodia barretti</name>
    <name type="common">Barrett's horny sponge</name>
    <dbReference type="NCBI Taxonomy" id="519541"/>
    <lineage>
        <taxon>Eukaryota</taxon>
        <taxon>Metazoa</taxon>
        <taxon>Porifera</taxon>
        <taxon>Demospongiae</taxon>
        <taxon>Heteroscleromorpha</taxon>
        <taxon>Tetractinellida</taxon>
        <taxon>Astrophorina</taxon>
        <taxon>Geodiidae</taxon>
        <taxon>Geodia</taxon>
    </lineage>
</organism>
<name>A0AA35R485_GEOBA</name>